<gene>
    <name evidence="2" type="ORF">DOFOFD_06400</name>
</gene>
<name>A0ABU7U1C6_9PROT</name>
<proteinExistence type="predicted"/>
<feature type="compositionally biased region" description="Polar residues" evidence="1">
    <location>
        <begin position="1"/>
        <end position="11"/>
    </location>
</feature>
<evidence type="ECO:0000313" key="2">
    <source>
        <dbReference type="EMBL" id="MEE8658637.1"/>
    </source>
</evidence>
<organism evidence="2 3">
    <name type="scientific">Sorlinia euscelidii</name>
    <dbReference type="NCBI Taxonomy" id="3081148"/>
    <lineage>
        <taxon>Bacteria</taxon>
        <taxon>Pseudomonadati</taxon>
        <taxon>Pseudomonadota</taxon>
        <taxon>Alphaproteobacteria</taxon>
        <taxon>Acetobacterales</taxon>
        <taxon>Acetobacteraceae</taxon>
        <taxon>Sorlinia</taxon>
    </lineage>
</organism>
<sequence>MEPYLSPSSALQGFRTDVGKSQETAPHPAQLYRQVEWEMIGVRRAAKIFNEDVQTATEQGRLHEIGAGRVLFKRLAHRLIPMLEGDVRGNLQDVAAMRGRSGIRPKLHAAPLASFADDVENSARVGRSLSRFRIFKRSCPSLRKRPFGE</sequence>
<evidence type="ECO:0000313" key="3">
    <source>
        <dbReference type="Proteomes" id="UP001312908"/>
    </source>
</evidence>
<reference evidence="2 3" key="1">
    <citation type="submission" date="2023-10" db="EMBL/GenBank/DDBJ databases">
        <title>Sorlinia euscelidii gen. nov., sp. nov., an acetic acid bacteria isolated from the gut of Euscelidius variegatus emitter.</title>
        <authorList>
            <person name="Michoud G."/>
            <person name="Marasco R."/>
            <person name="Seferji K."/>
            <person name="Gonella E."/>
            <person name="Garuglieri E."/>
            <person name="Alma A."/>
            <person name="Mapelli F."/>
            <person name="Borin S."/>
            <person name="Daffonchio D."/>
            <person name="Crotti E."/>
        </authorList>
    </citation>
    <scope>NUCLEOTIDE SEQUENCE [LARGE SCALE GENOMIC DNA]</scope>
    <source>
        <strain evidence="2 3">EV16P</strain>
    </source>
</reference>
<feature type="region of interest" description="Disordered" evidence="1">
    <location>
        <begin position="1"/>
        <end position="27"/>
    </location>
</feature>
<evidence type="ECO:0000256" key="1">
    <source>
        <dbReference type="SAM" id="MobiDB-lite"/>
    </source>
</evidence>
<comment type="caution">
    <text evidence="2">The sequence shown here is derived from an EMBL/GenBank/DDBJ whole genome shotgun (WGS) entry which is preliminary data.</text>
</comment>
<dbReference type="Proteomes" id="UP001312908">
    <property type="component" value="Unassembled WGS sequence"/>
</dbReference>
<accession>A0ABU7U1C6</accession>
<keyword evidence="3" id="KW-1185">Reference proteome</keyword>
<protein>
    <submittedName>
        <fullName evidence="2">Uncharacterized protein</fullName>
    </submittedName>
</protein>
<dbReference type="EMBL" id="JAWJZY010000002">
    <property type="protein sequence ID" value="MEE8658637.1"/>
    <property type="molecule type" value="Genomic_DNA"/>
</dbReference>